<keyword evidence="6" id="KW-1185">Reference proteome</keyword>
<dbReference type="Pfam" id="PF09443">
    <property type="entry name" value="CFC"/>
    <property type="match status" value="1"/>
</dbReference>
<dbReference type="SUPFAM" id="SSF57196">
    <property type="entry name" value="EGF/Laminin"/>
    <property type="match status" value="1"/>
</dbReference>
<evidence type="ECO:0000256" key="3">
    <source>
        <dbReference type="ARBA" id="ARBA00023180"/>
    </source>
</evidence>
<reference evidence="5" key="1">
    <citation type="submission" date="2025-08" db="UniProtKB">
        <authorList>
            <consortium name="Ensembl"/>
        </authorList>
    </citation>
    <scope>IDENTIFICATION</scope>
</reference>
<sequence length="177" mass="19286">FNDGTVGYVIACSPFSLIQGCEGSECTKTIEVLTRAVDSGKTIQQNADYLNQFKEMSSPAGDRKHCDAGLVLPFVGLTGSLKQSRNCCKNGGTCILGSFCAPHFIDRSCEYQERVGSCGIIPHGEWVQKGCSYCRCGFGVLHCFPRVFHEDCVQEVRWFRSMGVADEVTTVSSTSVS</sequence>
<keyword evidence="2" id="KW-1015">Disulfide bond</keyword>
<evidence type="ECO:0000256" key="1">
    <source>
        <dbReference type="ARBA" id="ARBA00022536"/>
    </source>
</evidence>
<reference evidence="5" key="2">
    <citation type="submission" date="2025-09" db="UniProtKB">
        <authorList>
            <consortium name="Ensembl"/>
        </authorList>
    </citation>
    <scope>IDENTIFICATION</scope>
</reference>
<protein>
    <recommendedName>
        <fullName evidence="4">Cryptic/Cripto CFC domain-containing protein</fullName>
    </recommendedName>
</protein>
<evidence type="ECO:0000256" key="2">
    <source>
        <dbReference type="ARBA" id="ARBA00023157"/>
    </source>
</evidence>
<evidence type="ECO:0000259" key="4">
    <source>
        <dbReference type="Pfam" id="PF09443"/>
    </source>
</evidence>
<organism evidence="5 6">
    <name type="scientific">Oncorhynchus kisutch</name>
    <name type="common">Coho salmon</name>
    <name type="synonym">Salmo kisutch</name>
    <dbReference type="NCBI Taxonomy" id="8019"/>
    <lineage>
        <taxon>Eukaryota</taxon>
        <taxon>Metazoa</taxon>
        <taxon>Chordata</taxon>
        <taxon>Craniata</taxon>
        <taxon>Vertebrata</taxon>
        <taxon>Euteleostomi</taxon>
        <taxon>Actinopterygii</taxon>
        <taxon>Neopterygii</taxon>
        <taxon>Teleostei</taxon>
        <taxon>Protacanthopterygii</taxon>
        <taxon>Salmoniformes</taxon>
        <taxon>Salmonidae</taxon>
        <taxon>Salmoninae</taxon>
        <taxon>Oncorhynchus</taxon>
    </lineage>
</organism>
<proteinExistence type="predicted"/>
<dbReference type="AlphaFoldDB" id="A0A8C7I1I1"/>
<dbReference type="InterPro" id="IPR019011">
    <property type="entry name" value="Cryptic/Cripto_CFC-dom"/>
</dbReference>
<dbReference type="Ensembl" id="ENSOKIT00005071049.1">
    <property type="protein sequence ID" value="ENSOKIP00005066798.1"/>
    <property type="gene ID" value="ENSOKIG00005028732.1"/>
</dbReference>
<evidence type="ECO:0000313" key="5">
    <source>
        <dbReference type="Ensembl" id="ENSOKIP00005066798.1"/>
    </source>
</evidence>
<feature type="domain" description="Cryptic/Cripto CFC" evidence="4">
    <location>
        <begin position="118"/>
        <end position="152"/>
    </location>
</feature>
<gene>
    <name evidence="5" type="primary">LOC109868699</name>
</gene>
<dbReference type="GeneTree" id="ENSGT00940000166301"/>
<dbReference type="Proteomes" id="UP000694557">
    <property type="component" value="Unassembled WGS sequence"/>
</dbReference>
<name>A0A8C7I1I1_ONCKI</name>
<keyword evidence="1" id="KW-0245">EGF-like domain</keyword>
<evidence type="ECO:0000313" key="6">
    <source>
        <dbReference type="Proteomes" id="UP000694557"/>
    </source>
</evidence>
<accession>A0A8C7I1I1</accession>
<keyword evidence="3" id="KW-0325">Glycoprotein</keyword>